<dbReference type="PRINTS" id="PR00080">
    <property type="entry name" value="SDRFAMILY"/>
</dbReference>
<dbReference type="PROSITE" id="PS00061">
    <property type="entry name" value="ADH_SHORT"/>
    <property type="match status" value="1"/>
</dbReference>
<evidence type="ECO:0000256" key="1">
    <source>
        <dbReference type="ARBA" id="ARBA00006484"/>
    </source>
</evidence>
<keyword evidence="3" id="KW-0560">Oxidoreductase</keyword>
<dbReference type="Pfam" id="PF00106">
    <property type="entry name" value="adh_short"/>
    <property type="match status" value="1"/>
</dbReference>
<dbReference type="InterPro" id="IPR036291">
    <property type="entry name" value="NAD(P)-bd_dom_sf"/>
</dbReference>
<evidence type="ECO:0000256" key="3">
    <source>
        <dbReference type="ARBA" id="ARBA00023002"/>
    </source>
</evidence>
<protein>
    <recommendedName>
        <fullName evidence="7">NAD(P)-binding protein</fullName>
    </recommendedName>
</protein>
<dbReference type="CDD" id="cd05233">
    <property type="entry name" value="SDR_c"/>
    <property type="match status" value="1"/>
</dbReference>
<keyword evidence="6" id="KW-1185">Reference proteome</keyword>
<dbReference type="Gene3D" id="3.40.50.720">
    <property type="entry name" value="NAD(P)-binding Rossmann-like Domain"/>
    <property type="match status" value="1"/>
</dbReference>
<reference evidence="5 6" key="1">
    <citation type="submission" date="2014-04" db="EMBL/GenBank/DDBJ databases">
        <title>Evolutionary Origins and Diversification of the Mycorrhizal Mutualists.</title>
        <authorList>
            <consortium name="DOE Joint Genome Institute"/>
            <consortium name="Mycorrhizal Genomics Consortium"/>
            <person name="Kohler A."/>
            <person name="Kuo A."/>
            <person name="Nagy L.G."/>
            <person name="Floudas D."/>
            <person name="Copeland A."/>
            <person name="Barry K.W."/>
            <person name="Cichocki N."/>
            <person name="Veneault-Fourrey C."/>
            <person name="LaButti K."/>
            <person name="Lindquist E.A."/>
            <person name="Lipzen A."/>
            <person name="Lundell T."/>
            <person name="Morin E."/>
            <person name="Murat C."/>
            <person name="Riley R."/>
            <person name="Ohm R."/>
            <person name="Sun H."/>
            <person name="Tunlid A."/>
            <person name="Henrissat B."/>
            <person name="Grigoriev I.V."/>
            <person name="Hibbett D.S."/>
            <person name="Martin F."/>
        </authorList>
    </citation>
    <scope>NUCLEOTIDE SEQUENCE [LARGE SCALE GENOMIC DNA]</scope>
    <source>
        <strain evidence="5 6">MD-312</strain>
    </source>
</reference>
<dbReference type="Proteomes" id="UP000053820">
    <property type="component" value="Unassembled WGS sequence"/>
</dbReference>
<evidence type="ECO:0000313" key="6">
    <source>
        <dbReference type="Proteomes" id="UP000053820"/>
    </source>
</evidence>
<dbReference type="PANTHER" id="PTHR43008">
    <property type="entry name" value="BENZIL REDUCTASE"/>
    <property type="match status" value="1"/>
</dbReference>
<dbReference type="GO" id="GO:0016616">
    <property type="term" value="F:oxidoreductase activity, acting on the CH-OH group of donors, NAD or NADP as acceptor"/>
    <property type="evidence" value="ECO:0007669"/>
    <property type="project" value="UniProtKB-ARBA"/>
</dbReference>
<gene>
    <name evidence="5" type="ORF">HYDPIDRAFT_188958</name>
</gene>
<dbReference type="PANTHER" id="PTHR43008:SF7">
    <property type="entry name" value="SHORT CHAIN DEHYDROGENASE_REDUCTASE (AFU_ORTHOLOGUE AFUA_2G00830)"/>
    <property type="match status" value="1"/>
</dbReference>
<organism evidence="5 6">
    <name type="scientific">Hydnomerulius pinastri MD-312</name>
    <dbReference type="NCBI Taxonomy" id="994086"/>
    <lineage>
        <taxon>Eukaryota</taxon>
        <taxon>Fungi</taxon>
        <taxon>Dikarya</taxon>
        <taxon>Basidiomycota</taxon>
        <taxon>Agaricomycotina</taxon>
        <taxon>Agaricomycetes</taxon>
        <taxon>Agaricomycetidae</taxon>
        <taxon>Boletales</taxon>
        <taxon>Boletales incertae sedis</taxon>
        <taxon>Leucogyrophana</taxon>
    </lineage>
</organism>
<evidence type="ECO:0000313" key="5">
    <source>
        <dbReference type="EMBL" id="KIJ62666.1"/>
    </source>
</evidence>
<keyword evidence="2" id="KW-0521">NADP</keyword>
<dbReference type="InterPro" id="IPR002347">
    <property type="entry name" value="SDR_fam"/>
</dbReference>
<comment type="similarity">
    <text evidence="1 4">Belongs to the short-chain dehydrogenases/reductases (SDR) family.</text>
</comment>
<dbReference type="InterPro" id="IPR020904">
    <property type="entry name" value="Sc_DH/Rdtase_CS"/>
</dbReference>
<dbReference type="SUPFAM" id="SSF51735">
    <property type="entry name" value="NAD(P)-binding Rossmann-fold domains"/>
    <property type="match status" value="1"/>
</dbReference>
<dbReference type="AlphaFoldDB" id="A0A0C9WD32"/>
<accession>A0A0C9WD32</accession>
<dbReference type="GO" id="GO:0050664">
    <property type="term" value="F:oxidoreductase activity, acting on NAD(P)H, oxygen as acceptor"/>
    <property type="evidence" value="ECO:0007669"/>
    <property type="project" value="TreeGrafter"/>
</dbReference>
<dbReference type="PRINTS" id="PR00081">
    <property type="entry name" value="GDHRDH"/>
</dbReference>
<name>A0A0C9WD32_9AGAM</name>
<evidence type="ECO:0008006" key="7">
    <source>
        <dbReference type="Google" id="ProtNLM"/>
    </source>
</evidence>
<dbReference type="HOGENOM" id="CLU_010194_2_3_1"/>
<evidence type="ECO:0000256" key="4">
    <source>
        <dbReference type="RuleBase" id="RU000363"/>
    </source>
</evidence>
<proteinExistence type="inferred from homology"/>
<dbReference type="EMBL" id="KN839854">
    <property type="protein sequence ID" value="KIJ62666.1"/>
    <property type="molecule type" value="Genomic_DNA"/>
</dbReference>
<sequence>MPLDRGPSPLRPSIRGTTPSYRRFEAMSPVDNDVHPVIHAGRVAVITGAASGIGRAAAIELAKAGLKIALADVLEDVLTATGKEVAVIAGDANVLVIPTDVSKIEDVQRLRDKVYEAWGEVAVLLNNAAVGPDSKAWEQLDNWRSTFEVNLFGVVNVQHTFVPSMLHQENQAMVINTGSKQGITNPPGNPAYNATKAAVKSLTEGLAHELRERPSCNVTAHLFIPGWTFTGLTARSGGVKPAGAWSAEETVLYMLDHVRLGEFYILCPDNEARRELDQLRIMWAAGDVAEGRPALSRWHKDWKSLFDEYIRDGLAEMQ</sequence>
<evidence type="ECO:0000256" key="2">
    <source>
        <dbReference type="ARBA" id="ARBA00022857"/>
    </source>
</evidence>
<dbReference type="OrthoDB" id="5307821at2759"/>